<feature type="region of interest" description="Disordered" evidence="1">
    <location>
        <begin position="1"/>
        <end position="39"/>
    </location>
</feature>
<evidence type="ECO:0000313" key="3">
    <source>
        <dbReference type="Proteomes" id="UP000823749"/>
    </source>
</evidence>
<proteinExistence type="predicted"/>
<dbReference type="AlphaFoldDB" id="A0AAV6I5K5"/>
<evidence type="ECO:0000256" key="1">
    <source>
        <dbReference type="SAM" id="MobiDB-lite"/>
    </source>
</evidence>
<name>A0AAV6I5K5_9ERIC</name>
<protein>
    <submittedName>
        <fullName evidence="2">Uncharacterized protein</fullName>
    </submittedName>
</protein>
<keyword evidence="3" id="KW-1185">Reference proteome</keyword>
<accession>A0AAV6I5K5</accession>
<gene>
    <name evidence="2" type="ORF">RHGRI_030857</name>
</gene>
<comment type="caution">
    <text evidence="2">The sequence shown here is derived from an EMBL/GenBank/DDBJ whole genome shotgun (WGS) entry which is preliminary data.</text>
</comment>
<evidence type="ECO:0000313" key="2">
    <source>
        <dbReference type="EMBL" id="KAG5523991.1"/>
    </source>
</evidence>
<reference evidence="2" key="1">
    <citation type="submission" date="2020-08" db="EMBL/GenBank/DDBJ databases">
        <title>Plant Genome Project.</title>
        <authorList>
            <person name="Zhang R.-G."/>
        </authorList>
    </citation>
    <scope>NUCLEOTIDE SEQUENCE</scope>
    <source>
        <strain evidence="2">WSP0</strain>
        <tissue evidence="2">Leaf</tissue>
    </source>
</reference>
<dbReference type="EMBL" id="JACTNZ010000011">
    <property type="protein sequence ID" value="KAG5523991.1"/>
    <property type="molecule type" value="Genomic_DNA"/>
</dbReference>
<dbReference type="Proteomes" id="UP000823749">
    <property type="component" value="Chromosome 11"/>
</dbReference>
<sequence>MASNEDVASNPDGGPVNPVVRETTPEARNDPIVPASGSHLVASHRLEKDGYSREFEMLLEEGKVVGTANTPLLLNSSHDGGGEEEDGKPVTSVSRAFGIESKKLWKIAGPTITTAICQYTLGALTQTFAGFVGELELAAVGIENSVVAGLAFGVMVSKLLMSSTHSATPGNQQRFPFLFSLSQRRNRDDEIHRRLDIKSRRSSSMGQNYIEKAAFLEILQLKMESKKKI</sequence>
<organism evidence="2 3">
    <name type="scientific">Rhododendron griersonianum</name>
    <dbReference type="NCBI Taxonomy" id="479676"/>
    <lineage>
        <taxon>Eukaryota</taxon>
        <taxon>Viridiplantae</taxon>
        <taxon>Streptophyta</taxon>
        <taxon>Embryophyta</taxon>
        <taxon>Tracheophyta</taxon>
        <taxon>Spermatophyta</taxon>
        <taxon>Magnoliopsida</taxon>
        <taxon>eudicotyledons</taxon>
        <taxon>Gunneridae</taxon>
        <taxon>Pentapetalae</taxon>
        <taxon>asterids</taxon>
        <taxon>Ericales</taxon>
        <taxon>Ericaceae</taxon>
        <taxon>Ericoideae</taxon>
        <taxon>Rhodoreae</taxon>
        <taxon>Rhododendron</taxon>
    </lineage>
</organism>